<feature type="compositionally biased region" description="Polar residues" evidence="1">
    <location>
        <begin position="210"/>
        <end position="233"/>
    </location>
</feature>
<gene>
    <name evidence="3" type="ORF">RclHR1_30850001</name>
</gene>
<evidence type="ECO:0000313" key="4">
    <source>
        <dbReference type="Proteomes" id="UP000247702"/>
    </source>
</evidence>
<dbReference type="Proteomes" id="UP000247702">
    <property type="component" value="Unassembled WGS sequence"/>
</dbReference>
<dbReference type="InterPro" id="IPR036388">
    <property type="entry name" value="WH-like_DNA-bd_sf"/>
</dbReference>
<feature type="compositionally biased region" description="Polar residues" evidence="1">
    <location>
        <begin position="242"/>
        <end position="256"/>
    </location>
</feature>
<proteinExistence type="predicted"/>
<organism evidence="3 4">
    <name type="scientific">Rhizophagus clarus</name>
    <dbReference type="NCBI Taxonomy" id="94130"/>
    <lineage>
        <taxon>Eukaryota</taxon>
        <taxon>Fungi</taxon>
        <taxon>Fungi incertae sedis</taxon>
        <taxon>Mucoromycota</taxon>
        <taxon>Glomeromycotina</taxon>
        <taxon>Glomeromycetes</taxon>
        <taxon>Glomerales</taxon>
        <taxon>Glomeraceae</taxon>
        <taxon>Rhizophagus</taxon>
    </lineage>
</organism>
<accession>A0A2Z6RIE8</accession>
<dbReference type="InterPro" id="IPR009057">
    <property type="entry name" value="Homeodomain-like_sf"/>
</dbReference>
<evidence type="ECO:0000313" key="3">
    <source>
        <dbReference type="EMBL" id="GBB97834.1"/>
    </source>
</evidence>
<dbReference type="Gene3D" id="1.10.10.10">
    <property type="entry name" value="Winged helix-like DNA-binding domain superfamily/Winged helix DNA-binding domain"/>
    <property type="match status" value="1"/>
</dbReference>
<protein>
    <recommendedName>
        <fullName evidence="2">SWIRM domain-containing protein</fullName>
    </recommendedName>
</protein>
<evidence type="ECO:0000259" key="2">
    <source>
        <dbReference type="PROSITE" id="PS50934"/>
    </source>
</evidence>
<reference evidence="3 4" key="1">
    <citation type="submission" date="2017-11" db="EMBL/GenBank/DDBJ databases">
        <title>The genome of Rhizophagus clarus HR1 reveals common genetic basis of auxotrophy among arbuscular mycorrhizal fungi.</title>
        <authorList>
            <person name="Kobayashi Y."/>
        </authorList>
    </citation>
    <scope>NUCLEOTIDE SEQUENCE [LARGE SCALE GENOMIC DNA]</scope>
    <source>
        <strain evidence="3 4">HR1</strain>
    </source>
</reference>
<feature type="region of interest" description="Disordered" evidence="1">
    <location>
        <begin position="168"/>
        <end position="188"/>
    </location>
</feature>
<feature type="domain" description="SWIRM" evidence="2">
    <location>
        <begin position="361"/>
        <end position="449"/>
    </location>
</feature>
<keyword evidence="4" id="KW-1185">Reference proteome</keyword>
<dbReference type="GO" id="GO:0010468">
    <property type="term" value="P:regulation of gene expression"/>
    <property type="evidence" value="ECO:0007669"/>
    <property type="project" value="UniProtKB-ARBA"/>
</dbReference>
<comment type="caution">
    <text evidence="3">The sequence shown here is derived from an EMBL/GenBank/DDBJ whole genome shotgun (WGS) entry which is preliminary data.</text>
</comment>
<evidence type="ECO:0000256" key="1">
    <source>
        <dbReference type="SAM" id="MobiDB-lite"/>
    </source>
</evidence>
<feature type="compositionally biased region" description="Basic residues" evidence="1">
    <location>
        <begin position="275"/>
        <end position="300"/>
    </location>
</feature>
<dbReference type="EMBL" id="BEXD01002319">
    <property type="protein sequence ID" value="GBB97834.1"/>
    <property type="molecule type" value="Genomic_DNA"/>
</dbReference>
<dbReference type="AlphaFoldDB" id="A0A2Z6RIE8"/>
<feature type="region of interest" description="Disordered" evidence="1">
    <location>
        <begin position="208"/>
        <end position="301"/>
    </location>
</feature>
<sequence>MYHQTRLHYTIHTGEQRYSPAPVSPPPSPPKSEIWSPMKGNEPYYTNSKETSHKSHVVQSSMNYGPYSYNSSRAIASYSHSNHVAQHYLSYSDDHLKAIERPTTWKMSNNTNDDVKKEVTETEQTNTKKLSRMSIYFMLDNSCDEEYESMSSSSTEFGKEIDRRVYAGRKRRCRKNPYPMRAPSKDAPGINLKVDVYTPVMKDPAAILRSNDTSPATSPTDSVDSLQYSKNHMSSSSSSSSQFSNISLIESNNEPESVSDMKPNGNLKIKEKTSARKQRHHKEARVKRSGVIKPERKRKGNSLARVMTDRGLLESIFNTDITSTDIKSVRIPPPPPMRHDELIAVIKELNINHSILDNYTPDITWKGQPLNIAHLPHYNELHEIEAKVVSVLRLTPVQYLTGKHTLVSAARRYVQRNLPFKKSDAQKLLRIDVNKASKLWEFFRQVKWI</sequence>
<dbReference type="InterPro" id="IPR007526">
    <property type="entry name" value="SWIRM"/>
</dbReference>
<dbReference type="SUPFAM" id="SSF46689">
    <property type="entry name" value="Homeodomain-like"/>
    <property type="match status" value="1"/>
</dbReference>
<feature type="region of interest" description="Disordered" evidence="1">
    <location>
        <begin position="1"/>
        <end position="56"/>
    </location>
</feature>
<name>A0A2Z6RIE8_9GLOM</name>
<dbReference type="FunFam" id="1.10.10.10:FF:000087">
    <property type="entry name" value="Transcriptional adapter 2"/>
    <property type="match status" value="1"/>
</dbReference>
<dbReference type="Pfam" id="PF04433">
    <property type="entry name" value="SWIRM"/>
    <property type="match status" value="1"/>
</dbReference>
<dbReference type="PROSITE" id="PS50934">
    <property type="entry name" value="SWIRM"/>
    <property type="match status" value="1"/>
</dbReference>